<accession>A0ABX2F426</accession>
<sequence>MSAQLPFWPDDGYDTVQASDGVSRYGAYLAQKRGMFLDYGEDPTPTRDRLEFAAAAWEIASSPIMAPPYVRTHPRIQSAGVAWDDQGSMAIDVVIATEDRPDLGDLRYKAAGWGRDSLSPRRWFDPQDSSRLTVLPSVLIRVPITPGDVTEPAYVNGSPVTVVAQDAVGGICDVLNRVVARVLYGLG</sequence>
<evidence type="ECO:0000313" key="1">
    <source>
        <dbReference type="EMBL" id="NRN65909.1"/>
    </source>
</evidence>
<gene>
    <name evidence="1" type="ORF">GC106_31250</name>
</gene>
<keyword evidence="2" id="KW-1185">Reference proteome</keyword>
<dbReference type="Proteomes" id="UP000763557">
    <property type="component" value="Unassembled WGS sequence"/>
</dbReference>
<evidence type="ECO:0000313" key="2">
    <source>
        <dbReference type="Proteomes" id="UP000763557"/>
    </source>
</evidence>
<dbReference type="EMBL" id="JAAATY010000008">
    <property type="protein sequence ID" value="NRN65909.1"/>
    <property type="molecule type" value="Genomic_DNA"/>
</dbReference>
<comment type="caution">
    <text evidence="1">The sequence shown here is derived from an EMBL/GenBank/DDBJ whole genome shotgun (WGS) entry which is preliminary data.</text>
</comment>
<proteinExistence type="predicted"/>
<protein>
    <submittedName>
        <fullName evidence="1">Uncharacterized protein</fullName>
    </submittedName>
</protein>
<dbReference type="RefSeq" id="WP_173130932.1">
    <property type="nucleotide sequence ID" value="NZ_CBCSGW010000058.1"/>
</dbReference>
<name>A0ABX2F426_9PSEU</name>
<reference evidence="1 2" key="1">
    <citation type="submission" date="2020-01" db="EMBL/GenBank/DDBJ databases">
        <title>Kibdelosporangium persica a novel Actinomycetes from a hot desert in Iran.</title>
        <authorList>
            <person name="Safaei N."/>
            <person name="Zaburannyi N."/>
            <person name="Mueller R."/>
            <person name="Wink J."/>
        </authorList>
    </citation>
    <scope>NUCLEOTIDE SEQUENCE [LARGE SCALE GENOMIC DNA]</scope>
    <source>
        <strain evidence="1 2">4NS15</strain>
    </source>
</reference>
<organism evidence="1 2">
    <name type="scientific">Kibdelosporangium persicum</name>
    <dbReference type="NCBI Taxonomy" id="2698649"/>
    <lineage>
        <taxon>Bacteria</taxon>
        <taxon>Bacillati</taxon>
        <taxon>Actinomycetota</taxon>
        <taxon>Actinomycetes</taxon>
        <taxon>Pseudonocardiales</taxon>
        <taxon>Pseudonocardiaceae</taxon>
        <taxon>Kibdelosporangium</taxon>
    </lineage>
</organism>